<accession>A0A9D6V1F7</accession>
<dbReference type="InterPro" id="IPR024519">
    <property type="entry name" value="IAT_beta"/>
</dbReference>
<feature type="signal peptide" evidence="1">
    <location>
        <begin position="1"/>
        <end position="31"/>
    </location>
</feature>
<reference evidence="3" key="1">
    <citation type="submission" date="2020-07" db="EMBL/GenBank/DDBJ databases">
        <title>Huge and variable diversity of episymbiotic CPR bacteria and DPANN archaea in groundwater ecosystems.</title>
        <authorList>
            <person name="He C.Y."/>
            <person name="Keren R."/>
            <person name="Whittaker M."/>
            <person name="Farag I.F."/>
            <person name="Doudna J."/>
            <person name="Cate J.H.D."/>
            <person name="Banfield J.F."/>
        </authorList>
    </citation>
    <scope>NUCLEOTIDE SEQUENCE</scope>
    <source>
        <strain evidence="3">NC_groundwater_1664_Pr3_B-0.1um_52_9</strain>
    </source>
</reference>
<dbReference type="AlphaFoldDB" id="A0A9D6V1F7"/>
<dbReference type="Pfam" id="PF11924">
    <property type="entry name" value="IAT_beta"/>
    <property type="match status" value="1"/>
</dbReference>
<feature type="domain" description="Inverse autotransporter beta-domain" evidence="2">
    <location>
        <begin position="71"/>
        <end position="336"/>
    </location>
</feature>
<evidence type="ECO:0000313" key="3">
    <source>
        <dbReference type="EMBL" id="MBI5248964.1"/>
    </source>
</evidence>
<dbReference type="Gene3D" id="2.40.160.160">
    <property type="entry name" value="Inverse autotransporter, beta-domain"/>
    <property type="match status" value="1"/>
</dbReference>
<dbReference type="EMBL" id="JACRDE010000162">
    <property type="protein sequence ID" value="MBI5248964.1"/>
    <property type="molecule type" value="Genomic_DNA"/>
</dbReference>
<feature type="chain" id="PRO_5038735876" evidence="1">
    <location>
        <begin position="32"/>
        <end position="434"/>
    </location>
</feature>
<sequence>MRTNAKVLLVKIIVIIATALFSAQQTSVALGAPVSFPEHEIQNHNLKRHPGKIAPSPLKPLESEFPDLYIEQSVKLGLKKVLPEPLNRNVGFSAGYDRWKKIPTMKVDYLFPLKAWPDKTIFFQPRLNLDRTNECFSFGLGFRQILTSDLMVGFHAFHDWVRPRFSQEDALKQAGVGFELSALPGRHSDLTFSANLYLPINERISLGPNRDMMIREALPTGADAKVSFLLPAMVDYLDIRLEGQANSYKGERTDTNGYKAGLTLKTRDGMFNATFEHGRDSRFGENYKVEGKISLTFDWAELFNGGNPFSAPYKTSSTRYARKLRDSLHDRVFRKYDLPADKNETRYTLMADTSEDTLFLSGGFVDLPNATLTIQTSRSPWEDFGEVTTNEKGAYSGTLKLERGIYQLRLVHKPTGRVSNVKTVVVDGPPINKE</sequence>
<dbReference type="InterPro" id="IPR038177">
    <property type="entry name" value="IAT_beta_sf"/>
</dbReference>
<dbReference type="Proteomes" id="UP000807825">
    <property type="component" value="Unassembled WGS sequence"/>
</dbReference>
<evidence type="ECO:0000259" key="2">
    <source>
        <dbReference type="Pfam" id="PF11924"/>
    </source>
</evidence>
<name>A0A9D6V1F7_9BACT</name>
<gene>
    <name evidence="3" type="ORF">HY912_05665</name>
</gene>
<evidence type="ECO:0000256" key="1">
    <source>
        <dbReference type="SAM" id="SignalP"/>
    </source>
</evidence>
<organism evidence="3 4">
    <name type="scientific">Desulfomonile tiedjei</name>
    <dbReference type="NCBI Taxonomy" id="2358"/>
    <lineage>
        <taxon>Bacteria</taxon>
        <taxon>Pseudomonadati</taxon>
        <taxon>Thermodesulfobacteriota</taxon>
        <taxon>Desulfomonilia</taxon>
        <taxon>Desulfomonilales</taxon>
        <taxon>Desulfomonilaceae</taxon>
        <taxon>Desulfomonile</taxon>
    </lineage>
</organism>
<proteinExistence type="predicted"/>
<comment type="caution">
    <text evidence="3">The sequence shown here is derived from an EMBL/GenBank/DDBJ whole genome shotgun (WGS) entry which is preliminary data.</text>
</comment>
<evidence type="ECO:0000313" key="4">
    <source>
        <dbReference type="Proteomes" id="UP000807825"/>
    </source>
</evidence>
<protein>
    <submittedName>
        <fullName evidence="3">Inverse autotransporter beta domain-containing protein</fullName>
    </submittedName>
</protein>
<keyword evidence="1" id="KW-0732">Signal</keyword>